<proteinExistence type="predicted"/>
<evidence type="ECO:0000313" key="1">
    <source>
        <dbReference type="EMBL" id="MFC6644478.1"/>
    </source>
</evidence>
<protein>
    <submittedName>
        <fullName evidence="1">Uncharacterized protein</fullName>
    </submittedName>
</protein>
<sequence length="155" mass="17380">MATDQQEHLKIEQLQHQSQDEIEVIAGRERENLEGWIPALASEAEVRDALEKAFDYRGDVTITRKDGSVVEGYLYDRHSASTLETSVVRIIPTPAKGATTTATQRVMVPYSEIAALNFSGRDTAAGKTFEAWVKKYWEKKAAGEKNIQIEPEKLD</sequence>
<organism evidence="1 2">
    <name type="scientific">Granulicella cerasi</name>
    <dbReference type="NCBI Taxonomy" id="741063"/>
    <lineage>
        <taxon>Bacteria</taxon>
        <taxon>Pseudomonadati</taxon>
        <taxon>Acidobacteriota</taxon>
        <taxon>Terriglobia</taxon>
        <taxon>Terriglobales</taxon>
        <taxon>Acidobacteriaceae</taxon>
        <taxon>Granulicella</taxon>
    </lineage>
</organism>
<dbReference type="EMBL" id="JBHSWI010000001">
    <property type="protein sequence ID" value="MFC6644478.1"/>
    <property type="molecule type" value="Genomic_DNA"/>
</dbReference>
<gene>
    <name evidence="1" type="ORF">ACFQBQ_02515</name>
</gene>
<keyword evidence="2" id="KW-1185">Reference proteome</keyword>
<reference evidence="2" key="1">
    <citation type="journal article" date="2019" name="Int. J. Syst. Evol. Microbiol.">
        <title>The Global Catalogue of Microorganisms (GCM) 10K type strain sequencing project: providing services to taxonomists for standard genome sequencing and annotation.</title>
        <authorList>
            <consortium name="The Broad Institute Genomics Platform"/>
            <consortium name="The Broad Institute Genome Sequencing Center for Infectious Disease"/>
            <person name="Wu L."/>
            <person name="Ma J."/>
        </authorList>
    </citation>
    <scope>NUCLEOTIDE SEQUENCE [LARGE SCALE GENOMIC DNA]</scope>
    <source>
        <strain evidence="2">CGMCC 1.16026</strain>
    </source>
</reference>
<accession>A0ABW1Z542</accession>
<comment type="caution">
    <text evidence="1">The sequence shown here is derived from an EMBL/GenBank/DDBJ whole genome shotgun (WGS) entry which is preliminary data.</text>
</comment>
<dbReference type="RefSeq" id="WP_263372415.1">
    <property type="nucleotide sequence ID" value="NZ_JAGSYD010000005.1"/>
</dbReference>
<evidence type="ECO:0000313" key="2">
    <source>
        <dbReference type="Proteomes" id="UP001596391"/>
    </source>
</evidence>
<name>A0ABW1Z542_9BACT</name>
<dbReference type="Proteomes" id="UP001596391">
    <property type="component" value="Unassembled WGS sequence"/>
</dbReference>